<gene>
    <name evidence="2" type="ORF">M404DRAFT_1004426</name>
</gene>
<proteinExistence type="predicted"/>
<evidence type="ECO:0000256" key="1">
    <source>
        <dbReference type="SAM" id="MobiDB-lite"/>
    </source>
</evidence>
<reference evidence="2 3" key="1">
    <citation type="submission" date="2014-04" db="EMBL/GenBank/DDBJ databases">
        <authorList>
            <consortium name="DOE Joint Genome Institute"/>
            <person name="Kuo A."/>
            <person name="Kohler A."/>
            <person name="Costa M.D."/>
            <person name="Nagy L.G."/>
            <person name="Floudas D."/>
            <person name="Copeland A."/>
            <person name="Barry K.W."/>
            <person name="Cichocki N."/>
            <person name="Veneault-Fourrey C."/>
            <person name="LaButti K."/>
            <person name="Lindquist E.A."/>
            <person name="Lipzen A."/>
            <person name="Lundell T."/>
            <person name="Morin E."/>
            <person name="Murat C."/>
            <person name="Sun H."/>
            <person name="Tunlid A."/>
            <person name="Henrissat B."/>
            <person name="Grigoriev I.V."/>
            <person name="Hibbett D.S."/>
            <person name="Martin F."/>
            <person name="Nordberg H.P."/>
            <person name="Cantor M.N."/>
            <person name="Hua S.X."/>
        </authorList>
    </citation>
    <scope>NUCLEOTIDE SEQUENCE [LARGE SCALE GENOMIC DNA]</scope>
    <source>
        <strain evidence="2 3">Marx 270</strain>
    </source>
</reference>
<accession>A0A0C3NWE9</accession>
<dbReference type="Proteomes" id="UP000054217">
    <property type="component" value="Unassembled WGS sequence"/>
</dbReference>
<sequence length="103" mass="11726">MRNVASWDIGRIWRIGDPETTEHSESPTLLLVAQTDDRSHKRPIPSWESHRTTRNHRCKDTERAQGTSQVWGGQCRERRRDNVPIAPTIAMTVLGCISPLSLP</sequence>
<feature type="region of interest" description="Disordered" evidence="1">
    <location>
        <begin position="17"/>
        <end position="73"/>
    </location>
</feature>
<reference evidence="3" key="2">
    <citation type="submission" date="2015-01" db="EMBL/GenBank/DDBJ databases">
        <title>Evolutionary Origins and Diversification of the Mycorrhizal Mutualists.</title>
        <authorList>
            <consortium name="DOE Joint Genome Institute"/>
            <consortium name="Mycorrhizal Genomics Consortium"/>
            <person name="Kohler A."/>
            <person name="Kuo A."/>
            <person name="Nagy L.G."/>
            <person name="Floudas D."/>
            <person name="Copeland A."/>
            <person name="Barry K.W."/>
            <person name="Cichocki N."/>
            <person name="Veneault-Fourrey C."/>
            <person name="LaButti K."/>
            <person name="Lindquist E.A."/>
            <person name="Lipzen A."/>
            <person name="Lundell T."/>
            <person name="Morin E."/>
            <person name="Murat C."/>
            <person name="Riley R."/>
            <person name="Ohm R."/>
            <person name="Sun H."/>
            <person name="Tunlid A."/>
            <person name="Henrissat B."/>
            <person name="Grigoriev I.V."/>
            <person name="Hibbett D.S."/>
            <person name="Martin F."/>
        </authorList>
    </citation>
    <scope>NUCLEOTIDE SEQUENCE [LARGE SCALE GENOMIC DNA]</scope>
    <source>
        <strain evidence="3">Marx 270</strain>
    </source>
</reference>
<dbReference type="AlphaFoldDB" id="A0A0C3NWE9"/>
<evidence type="ECO:0000313" key="2">
    <source>
        <dbReference type="EMBL" id="KIN99705.1"/>
    </source>
</evidence>
<dbReference type="EMBL" id="KN832002">
    <property type="protein sequence ID" value="KIN99705.1"/>
    <property type="molecule type" value="Genomic_DNA"/>
</dbReference>
<dbReference type="HOGENOM" id="CLU_2264827_0_0_1"/>
<protein>
    <submittedName>
        <fullName evidence="2">Uncharacterized protein</fullName>
    </submittedName>
</protein>
<name>A0A0C3NWE9_PISTI</name>
<evidence type="ECO:0000313" key="3">
    <source>
        <dbReference type="Proteomes" id="UP000054217"/>
    </source>
</evidence>
<dbReference type="InParanoid" id="A0A0C3NWE9"/>
<keyword evidence="3" id="KW-1185">Reference proteome</keyword>
<organism evidence="2 3">
    <name type="scientific">Pisolithus tinctorius Marx 270</name>
    <dbReference type="NCBI Taxonomy" id="870435"/>
    <lineage>
        <taxon>Eukaryota</taxon>
        <taxon>Fungi</taxon>
        <taxon>Dikarya</taxon>
        <taxon>Basidiomycota</taxon>
        <taxon>Agaricomycotina</taxon>
        <taxon>Agaricomycetes</taxon>
        <taxon>Agaricomycetidae</taxon>
        <taxon>Boletales</taxon>
        <taxon>Sclerodermatineae</taxon>
        <taxon>Pisolithaceae</taxon>
        <taxon>Pisolithus</taxon>
    </lineage>
</organism>